<dbReference type="Gene3D" id="3.40.50.150">
    <property type="entry name" value="Vaccinia Virus protein VP39"/>
    <property type="match status" value="1"/>
</dbReference>
<name>A0A0B2JX73_9FIRM</name>
<protein>
    <submittedName>
        <fullName evidence="2">Uncharacterized protein</fullName>
    </submittedName>
</protein>
<dbReference type="EMBL" id="JSCE01000210">
    <property type="protein sequence ID" value="KHM51283.1"/>
    <property type="molecule type" value="Genomic_DNA"/>
</dbReference>
<evidence type="ECO:0000313" key="3">
    <source>
        <dbReference type="Proteomes" id="UP000030993"/>
    </source>
</evidence>
<proteinExistence type="predicted"/>
<dbReference type="InterPro" id="IPR029063">
    <property type="entry name" value="SAM-dependent_MTases_sf"/>
</dbReference>
<gene>
    <name evidence="2" type="ORF">NZ47_11410</name>
</gene>
<evidence type="ECO:0000313" key="2">
    <source>
        <dbReference type="EMBL" id="KHM51283.1"/>
    </source>
</evidence>
<sequence>MVKEKVIKEDLLEMFDRLEERIKERENKIASYMESFKKFHRIFFYGAGTDAQVIAGLLGDIIKDKEVCFIDKNKKKHGMEVVPGIFCYGIEKMYGYGKKAIIIITTSMYADEIEYELMGEKYQTTEKLLSTPICAEFSLLVARNMEIKSALALKESKLLSFDWNVSAKDRRAAYYSLKELWRGYTFRDFDLDGIIPPEPEVFSVYLRKFLAEHLPREKGNFVLCSAFSKDKIAHLEKAGEGKFNKLYAFELNRLYIPHELAGQVGDNTEVINACLGEKKFQLTREERGNGYNIYNWLDCCSDDFANVRSLDEMLEGGEIEGRISLVRLCIGNGTGPALRGMRKMIQRDKPLLILQPGGHWLMPEECLPSLVVWLHELVPEYKFFGKWHLPEKLDGDRNIYMYL</sequence>
<dbReference type="Proteomes" id="UP000030993">
    <property type="component" value="Unassembled WGS sequence"/>
</dbReference>
<dbReference type="AlphaFoldDB" id="A0A0B2JX73"/>
<reference evidence="2 3" key="1">
    <citation type="journal article" date="2013" name="PLoS ONE">
        <title>Identification and characterization of three novel lipases belonging to families II and V from Anaerovibrio lipolyticus 5ST.</title>
        <authorList>
            <person name="Prive F."/>
            <person name="Kaderbhai N.N."/>
            <person name="Girdwood S."/>
            <person name="Worgan H.J."/>
            <person name="Pinloche E."/>
            <person name="Scollan N.D."/>
            <person name="Huws S.A."/>
            <person name="Newbold C.J."/>
        </authorList>
    </citation>
    <scope>NUCLEOTIDE SEQUENCE [LARGE SCALE GENOMIC DNA]</scope>
    <source>
        <strain evidence="2 3">5S</strain>
    </source>
</reference>
<evidence type="ECO:0000256" key="1">
    <source>
        <dbReference type="SAM" id="Coils"/>
    </source>
</evidence>
<keyword evidence="1" id="KW-0175">Coiled coil</keyword>
<dbReference type="RefSeq" id="WP_039210800.1">
    <property type="nucleotide sequence ID" value="NZ_JSCE01000210.1"/>
</dbReference>
<accession>A0A0B2JX73</accession>
<comment type="caution">
    <text evidence="2">The sequence shown here is derived from an EMBL/GenBank/DDBJ whole genome shotgun (WGS) entry which is preliminary data.</text>
</comment>
<feature type="coiled-coil region" evidence="1">
    <location>
        <begin position="8"/>
        <end position="35"/>
    </location>
</feature>
<organism evidence="2 3">
    <name type="scientific">Anaerovibrio lipolyticus</name>
    <dbReference type="NCBI Taxonomy" id="82374"/>
    <lineage>
        <taxon>Bacteria</taxon>
        <taxon>Bacillati</taxon>
        <taxon>Bacillota</taxon>
        <taxon>Negativicutes</taxon>
        <taxon>Selenomonadales</taxon>
        <taxon>Selenomonadaceae</taxon>
        <taxon>Anaerovibrio</taxon>
    </lineage>
</organism>
<keyword evidence="3" id="KW-1185">Reference proteome</keyword>
<dbReference type="SUPFAM" id="SSF53335">
    <property type="entry name" value="S-adenosyl-L-methionine-dependent methyltransferases"/>
    <property type="match status" value="1"/>
</dbReference>